<accession>A0AA38IAN4</accession>
<dbReference type="AlphaFoldDB" id="A0AA38IAN4"/>
<gene>
    <name evidence="2" type="ORF">Zmor_018195</name>
</gene>
<dbReference type="Gene3D" id="3.40.525.10">
    <property type="entry name" value="CRAL-TRIO lipid binding domain"/>
    <property type="match status" value="1"/>
</dbReference>
<sequence length="302" mass="36033">MFKVGECTVEKILQSFDKNKEEIDEDIVNLQKWMDDQPHLPETLDKRSTMNFLILNKFSIEKTKQKIDTYYTVRTKLEDVYQHINPKLPHMTEFRNIIYFVPHPQLLDFRRVFFCKIRNADLAEKLDPCNMLRCMVNVHEMRMREDVMYGEIFVVDCYKVPLSYYLKLNPTIIFKCMAVIYGKVFSFRLKAFYVVNFPSFGEKVMAIAKKIIKPKVFERIHFFSDHSILKQEFSEDFLPEDFGGKGPCLENLQEMLECEYKSHQNLFDRLDKLKVDEGLRPQKLENNELFGFYGNFKQLNLD</sequence>
<dbReference type="InterPro" id="IPR036273">
    <property type="entry name" value="CRAL/TRIO_N_dom_sf"/>
</dbReference>
<dbReference type="SUPFAM" id="SSF46938">
    <property type="entry name" value="CRAL/TRIO N-terminal domain"/>
    <property type="match status" value="1"/>
</dbReference>
<dbReference type="SMART" id="SM00516">
    <property type="entry name" value="SEC14"/>
    <property type="match status" value="1"/>
</dbReference>
<keyword evidence="3" id="KW-1185">Reference proteome</keyword>
<evidence type="ECO:0000313" key="3">
    <source>
        <dbReference type="Proteomes" id="UP001168821"/>
    </source>
</evidence>
<dbReference type="Proteomes" id="UP001168821">
    <property type="component" value="Unassembled WGS sequence"/>
</dbReference>
<dbReference type="Pfam" id="PF00650">
    <property type="entry name" value="CRAL_TRIO"/>
    <property type="match status" value="1"/>
</dbReference>
<dbReference type="GO" id="GO:0016020">
    <property type="term" value="C:membrane"/>
    <property type="evidence" value="ECO:0007669"/>
    <property type="project" value="TreeGrafter"/>
</dbReference>
<organism evidence="2 3">
    <name type="scientific">Zophobas morio</name>
    <dbReference type="NCBI Taxonomy" id="2755281"/>
    <lineage>
        <taxon>Eukaryota</taxon>
        <taxon>Metazoa</taxon>
        <taxon>Ecdysozoa</taxon>
        <taxon>Arthropoda</taxon>
        <taxon>Hexapoda</taxon>
        <taxon>Insecta</taxon>
        <taxon>Pterygota</taxon>
        <taxon>Neoptera</taxon>
        <taxon>Endopterygota</taxon>
        <taxon>Coleoptera</taxon>
        <taxon>Polyphaga</taxon>
        <taxon>Cucujiformia</taxon>
        <taxon>Tenebrionidae</taxon>
        <taxon>Zophobas</taxon>
    </lineage>
</organism>
<dbReference type="InterPro" id="IPR001251">
    <property type="entry name" value="CRAL-TRIO_dom"/>
</dbReference>
<dbReference type="InterPro" id="IPR036865">
    <property type="entry name" value="CRAL-TRIO_dom_sf"/>
</dbReference>
<name>A0AA38IAN4_9CUCU</name>
<dbReference type="GO" id="GO:1902936">
    <property type="term" value="F:phosphatidylinositol bisphosphate binding"/>
    <property type="evidence" value="ECO:0007669"/>
    <property type="project" value="TreeGrafter"/>
</dbReference>
<dbReference type="SUPFAM" id="SSF52087">
    <property type="entry name" value="CRAL/TRIO domain"/>
    <property type="match status" value="1"/>
</dbReference>
<dbReference type="EMBL" id="JALNTZ010000005">
    <property type="protein sequence ID" value="KAJ3652210.1"/>
    <property type="molecule type" value="Genomic_DNA"/>
</dbReference>
<evidence type="ECO:0000313" key="2">
    <source>
        <dbReference type="EMBL" id="KAJ3652210.1"/>
    </source>
</evidence>
<dbReference type="PANTHER" id="PTHR10174:SF222">
    <property type="entry name" value="GH10083P-RELATED"/>
    <property type="match status" value="1"/>
</dbReference>
<dbReference type="CDD" id="cd00170">
    <property type="entry name" value="SEC14"/>
    <property type="match status" value="1"/>
</dbReference>
<reference evidence="2" key="1">
    <citation type="journal article" date="2023" name="G3 (Bethesda)">
        <title>Whole genome assemblies of Zophobas morio and Tenebrio molitor.</title>
        <authorList>
            <person name="Kaur S."/>
            <person name="Stinson S.A."/>
            <person name="diCenzo G.C."/>
        </authorList>
    </citation>
    <scope>NUCLEOTIDE SEQUENCE</scope>
    <source>
        <strain evidence="2">QUZm001</strain>
    </source>
</reference>
<evidence type="ECO:0000259" key="1">
    <source>
        <dbReference type="PROSITE" id="PS50191"/>
    </source>
</evidence>
<dbReference type="PANTHER" id="PTHR10174">
    <property type="entry name" value="ALPHA-TOCOPHEROL TRANSFER PROTEIN-RELATED"/>
    <property type="match status" value="1"/>
</dbReference>
<protein>
    <recommendedName>
        <fullName evidence="1">CRAL-TRIO domain-containing protein</fullName>
    </recommendedName>
</protein>
<feature type="domain" description="CRAL-TRIO" evidence="1">
    <location>
        <begin position="87"/>
        <end position="250"/>
    </location>
</feature>
<dbReference type="PROSITE" id="PS50191">
    <property type="entry name" value="CRAL_TRIO"/>
    <property type="match status" value="1"/>
</dbReference>
<comment type="caution">
    <text evidence="2">The sequence shown here is derived from an EMBL/GenBank/DDBJ whole genome shotgun (WGS) entry which is preliminary data.</text>
</comment>
<proteinExistence type="predicted"/>